<reference evidence="1 2" key="1">
    <citation type="journal article" date="2021" name="J. Hered.">
        <title>A chromosome-level genome assembly of the parasitoid wasp, Cotesia glomerata (Hymenoptera: Braconidae).</title>
        <authorList>
            <person name="Pinto B.J."/>
            <person name="Weis J.J."/>
            <person name="Gamble T."/>
            <person name="Ode P.J."/>
            <person name="Paul R."/>
            <person name="Zaspel J.M."/>
        </authorList>
    </citation>
    <scope>NUCLEOTIDE SEQUENCE [LARGE SCALE GENOMIC DNA]</scope>
    <source>
        <strain evidence="1">CgM1</strain>
    </source>
</reference>
<evidence type="ECO:0000313" key="2">
    <source>
        <dbReference type="Proteomes" id="UP000826195"/>
    </source>
</evidence>
<dbReference type="EMBL" id="JAHXZJ010001119">
    <property type="protein sequence ID" value="KAH0553709.1"/>
    <property type="molecule type" value="Genomic_DNA"/>
</dbReference>
<comment type="caution">
    <text evidence="1">The sequence shown here is derived from an EMBL/GenBank/DDBJ whole genome shotgun (WGS) entry which is preliminary data.</text>
</comment>
<dbReference type="Proteomes" id="UP000826195">
    <property type="component" value="Unassembled WGS sequence"/>
</dbReference>
<dbReference type="AlphaFoldDB" id="A0AAV7IIR1"/>
<gene>
    <name evidence="1" type="ORF">KQX54_003668</name>
</gene>
<protein>
    <submittedName>
        <fullName evidence="1">Uncharacterized protein</fullName>
    </submittedName>
</protein>
<keyword evidence="2" id="KW-1185">Reference proteome</keyword>
<sequence>MRVREDIGENAEGNADSIGTAAVRFVDVKPRELSRVGELVSCTRKRGKRIKIKKAARDLARIRIKERGEYFLGSGIDKKDINGEGAVGWKEIPLWGGGKDGRM</sequence>
<proteinExistence type="predicted"/>
<evidence type="ECO:0000313" key="1">
    <source>
        <dbReference type="EMBL" id="KAH0553709.1"/>
    </source>
</evidence>
<name>A0AAV7IIR1_COTGL</name>
<accession>A0AAV7IIR1</accession>
<organism evidence="1 2">
    <name type="scientific">Cotesia glomerata</name>
    <name type="common">Lepidopteran parasitic wasp</name>
    <name type="synonym">Apanteles glomeratus</name>
    <dbReference type="NCBI Taxonomy" id="32391"/>
    <lineage>
        <taxon>Eukaryota</taxon>
        <taxon>Metazoa</taxon>
        <taxon>Ecdysozoa</taxon>
        <taxon>Arthropoda</taxon>
        <taxon>Hexapoda</taxon>
        <taxon>Insecta</taxon>
        <taxon>Pterygota</taxon>
        <taxon>Neoptera</taxon>
        <taxon>Endopterygota</taxon>
        <taxon>Hymenoptera</taxon>
        <taxon>Apocrita</taxon>
        <taxon>Ichneumonoidea</taxon>
        <taxon>Braconidae</taxon>
        <taxon>Microgastrinae</taxon>
        <taxon>Cotesia</taxon>
    </lineage>
</organism>